<dbReference type="Pfam" id="PF02837">
    <property type="entry name" value="Glyco_hydro_2_N"/>
    <property type="match status" value="1"/>
</dbReference>
<dbReference type="Pfam" id="PF00703">
    <property type="entry name" value="Glyco_hydro_2"/>
    <property type="match status" value="1"/>
</dbReference>
<comment type="caution">
    <text evidence="7">The sequence shown here is derived from an EMBL/GenBank/DDBJ whole genome shotgun (WGS) entry which is preliminary data.</text>
</comment>
<feature type="domain" description="Glycoside hydrolase family 2 immunoglobulin-like beta-sandwich" evidence="4">
    <location>
        <begin position="230"/>
        <end position="284"/>
    </location>
</feature>
<dbReference type="Gene3D" id="2.60.120.260">
    <property type="entry name" value="Galactose-binding domain-like"/>
    <property type="match status" value="1"/>
</dbReference>
<dbReference type="SUPFAM" id="SSF49303">
    <property type="entry name" value="beta-Galactosidase/glucuronidase domain"/>
    <property type="match status" value="1"/>
</dbReference>
<evidence type="ECO:0000259" key="4">
    <source>
        <dbReference type="Pfam" id="PF00703"/>
    </source>
</evidence>
<dbReference type="InterPro" id="IPR036156">
    <property type="entry name" value="Beta-gal/glucu_dom_sf"/>
</dbReference>
<dbReference type="SUPFAM" id="SSF49785">
    <property type="entry name" value="Galactose-binding domain-like"/>
    <property type="match status" value="1"/>
</dbReference>
<evidence type="ECO:0000313" key="8">
    <source>
        <dbReference type="Proteomes" id="UP001597180"/>
    </source>
</evidence>
<dbReference type="Proteomes" id="UP001597180">
    <property type="component" value="Unassembled WGS sequence"/>
</dbReference>
<keyword evidence="8" id="KW-1185">Reference proteome</keyword>
<name>A0ABW3UQD9_9BACL</name>
<gene>
    <name evidence="7" type="ORF">ACFQ4B_23690</name>
</gene>
<dbReference type="InterPro" id="IPR013783">
    <property type="entry name" value="Ig-like_fold"/>
</dbReference>
<protein>
    <submittedName>
        <fullName evidence="7">Glycoside hydrolase family 2 protein</fullName>
    </submittedName>
</protein>
<keyword evidence="2 7" id="KW-0378">Hydrolase</keyword>
<dbReference type="InterPro" id="IPR008979">
    <property type="entry name" value="Galactose-bd-like_sf"/>
</dbReference>
<proteinExistence type="inferred from homology"/>
<dbReference type="GO" id="GO:0016787">
    <property type="term" value="F:hydrolase activity"/>
    <property type="evidence" value="ECO:0007669"/>
    <property type="project" value="UniProtKB-KW"/>
</dbReference>
<dbReference type="Gene3D" id="2.60.40.10">
    <property type="entry name" value="Immunoglobulins"/>
    <property type="match status" value="1"/>
</dbReference>
<evidence type="ECO:0000256" key="2">
    <source>
        <dbReference type="ARBA" id="ARBA00022801"/>
    </source>
</evidence>
<comment type="similarity">
    <text evidence="1">Belongs to the glycosyl hydrolase 2 family.</text>
</comment>
<dbReference type="PANTHER" id="PTHR42732">
    <property type="entry name" value="BETA-GALACTOSIDASE"/>
    <property type="match status" value="1"/>
</dbReference>
<evidence type="ECO:0000256" key="1">
    <source>
        <dbReference type="ARBA" id="ARBA00007401"/>
    </source>
</evidence>
<feature type="domain" description="Glycoside hydrolase family 2 catalytic" evidence="5">
    <location>
        <begin position="327"/>
        <end position="459"/>
    </location>
</feature>
<dbReference type="SUPFAM" id="SSF51445">
    <property type="entry name" value="(Trans)glycosidases"/>
    <property type="match status" value="1"/>
</dbReference>
<organism evidence="7 8">
    <name type="scientific">Paenibacillus vulneris</name>
    <dbReference type="NCBI Taxonomy" id="1133364"/>
    <lineage>
        <taxon>Bacteria</taxon>
        <taxon>Bacillati</taxon>
        <taxon>Bacillota</taxon>
        <taxon>Bacilli</taxon>
        <taxon>Bacillales</taxon>
        <taxon>Paenibacillaceae</taxon>
        <taxon>Paenibacillus</taxon>
    </lineage>
</organism>
<dbReference type="InterPro" id="IPR051913">
    <property type="entry name" value="GH2_Domain-Containing"/>
</dbReference>
<evidence type="ECO:0000259" key="5">
    <source>
        <dbReference type="Pfam" id="PF02836"/>
    </source>
</evidence>
<dbReference type="RefSeq" id="WP_345589186.1">
    <property type="nucleotide sequence ID" value="NZ_BAABJG010000015.1"/>
</dbReference>
<dbReference type="InterPro" id="IPR006103">
    <property type="entry name" value="Glyco_hydro_2_cat"/>
</dbReference>
<dbReference type="InterPro" id="IPR006102">
    <property type="entry name" value="Ig-like_GH2"/>
</dbReference>
<dbReference type="EMBL" id="JBHTLU010000031">
    <property type="protein sequence ID" value="MFD1223128.1"/>
    <property type="molecule type" value="Genomic_DNA"/>
</dbReference>
<feature type="domain" description="Glycosyl hydrolases family 2 sugar binding" evidence="6">
    <location>
        <begin position="31"/>
        <end position="180"/>
    </location>
</feature>
<dbReference type="Gene3D" id="3.20.20.80">
    <property type="entry name" value="Glycosidases"/>
    <property type="match status" value="1"/>
</dbReference>
<dbReference type="InterPro" id="IPR006104">
    <property type="entry name" value="Glyco_hydro_2_N"/>
</dbReference>
<evidence type="ECO:0000256" key="3">
    <source>
        <dbReference type="ARBA" id="ARBA00023295"/>
    </source>
</evidence>
<sequence length="920" mass="105280">MTFLETEQNVRNPIARPEYPRPDWQRDDWLNLNGSWDFMFDTEDQGLTEAWYLADGPVFTRKIQVPFSWVSPLSGIGEDVKGIAWYGTTVRWKPRQKEGRVFLRFGAVDYYCQLWVNQIEIGAHKGGYGAFEFDITDAWKPDGDNRIILRVQDEDEAYQTRGKQGYGELRGIWQTVWLESRPHNYIAAARFSTRIDGTVEVDGTVQARLAGHAKLRFDFGNGAVNHVLRLELTDGSNTFRTSFQVDAPKLWSPDSPYLYEGELTLEHDLPDIGEDRISTYFGIREIGAAKFNGREYRWITLNGEPVFLNGTLDQSFIPDGFFTFPSEDYIRDEIWRLKRLGLNFVRIHIKPEEPLKLYWADKLGVLVMEDMPCFWGEPDERARVAYEREAREIIERDFNHPSIISWVVFNETWGLFTKQETGERKYLPETQEWVRSVYQWAKTEDPTRLVEDNSPCNYDHVETDLNTWHFYLNGYETVRNHVQDVVDKTFPGSSFNYIGGNVQSDAPLMNSECGAVWGIEGSAGDSDLAWHYRYMINEFRRHDKLCGFIFTEFHDVINEFNGYYRMDRQEKDFGYESFCPGMSLRDLHSPDFIVIDAPPSRTVRLGEAVEVPLLASSYSRRYHGESLHLKWELIFHNFEEKVIAGAGEEVVEWNGYGVRQLTRLQLAMPEADAVAVLAVTLQTKDGNAITRNFVTFDVQSGEAQGVYAIEGKWMSIRPASYSAAQWDYEWKALSGHKVNGGGAGLFEYKIVLPESVNPSAVTDLEVVFEAGAKAVLGKDKELVHAKPQDISYMHGAKMDPGMNINSYFMTDEHKSPSSIEVSIDGELIRTCYLEDDPADSRGVLSWHYQSNDRKLEEAGSYGYLHRVRIPSRLVARILDKGSFSLRFSVPAGSVEGEAGGLALYGRNSGRYPTDIVIIWK</sequence>
<evidence type="ECO:0000313" key="7">
    <source>
        <dbReference type="EMBL" id="MFD1223128.1"/>
    </source>
</evidence>
<reference evidence="8" key="1">
    <citation type="journal article" date="2019" name="Int. J. Syst. Evol. Microbiol.">
        <title>The Global Catalogue of Microorganisms (GCM) 10K type strain sequencing project: providing services to taxonomists for standard genome sequencing and annotation.</title>
        <authorList>
            <consortium name="The Broad Institute Genomics Platform"/>
            <consortium name="The Broad Institute Genome Sequencing Center for Infectious Disease"/>
            <person name="Wu L."/>
            <person name="Ma J."/>
        </authorList>
    </citation>
    <scope>NUCLEOTIDE SEQUENCE [LARGE SCALE GENOMIC DNA]</scope>
    <source>
        <strain evidence="8">CCUG 53270</strain>
    </source>
</reference>
<dbReference type="PANTHER" id="PTHR42732:SF2">
    <property type="entry name" value="BETA-MANNOSIDASE"/>
    <property type="match status" value="1"/>
</dbReference>
<dbReference type="Pfam" id="PF02836">
    <property type="entry name" value="Glyco_hydro_2_C"/>
    <property type="match status" value="1"/>
</dbReference>
<evidence type="ECO:0000259" key="6">
    <source>
        <dbReference type="Pfam" id="PF02837"/>
    </source>
</evidence>
<dbReference type="InterPro" id="IPR017853">
    <property type="entry name" value="GH"/>
</dbReference>
<keyword evidence="3" id="KW-0326">Glycosidase</keyword>
<accession>A0ABW3UQD9</accession>